<keyword evidence="2" id="KW-0472">Membrane</keyword>
<name>A0A1Y2GMZ3_9FUNG</name>
<evidence type="ECO:0000256" key="1">
    <source>
        <dbReference type="SAM" id="MobiDB-lite"/>
    </source>
</evidence>
<reference evidence="3 4" key="1">
    <citation type="submission" date="2016-07" db="EMBL/GenBank/DDBJ databases">
        <title>Pervasive Adenine N6-methylation of Active Genes in Fungi.</title>
        <authorList>
            <consortium name="DOE Joint Genome Institute"/>
            <person name="Mondo S.J."/>
            <person name="Dannebaum R.O."/>
            <person name="Kuo R.C."/>
            <person name="Labutti K."/>
            <person name="Haridas S."/>
            <person name="Kuo A."/>
            <person name="Salamov A."/>
            <person name="Ahrendt S.R."/>
            <person name="Lipzen A."/>
            <person name="Sullivan W."/>
            <person name="Andreopoulos W.B."/>
            <person name="Clum A."/>
            <person name="Lindquist E."/>
            <person name="Daum C."/>
            <person name="Ramamoorthy G.K."/>
            <person name="Gryganskyi A."/>
            <person name="Culley D."/>
            <person name="Magnuson J.K."/>
            <person name="James T.Y."/>
            <person name="O'Malley M.A."/>
            <person name="Stajich J.E."/>
            <person name="Spatafora J.W."/>
            <person name="Visel A."/>
            <person name="Grigoriev I.V."/>
        </authorList>
    </citation>
    <scope>NUCLEOTIDE SEQUENCE [LARGE SCALE GENOMIC DNA]</scope>
    <source>
        <strain evidence="3 4">NRRL 3116</strain>
    </source>
</reference>
<dbReference type="RefSeq" id="XP_021881424.1">
    <property type="nucleotide sequence ID" value="XM_022030930.1"/>
</dbReference>
<evidence type="ECO:0000256" key="2">
    <source>
        <dbReference type="SAM" id="Phobius"/>
    </source>
</evidence>
<keyword evidence="2" id="KW-0812">Transmembrane</keyword>
<proteinExistence type="predicted"/>
<evidence type="ECO:0000313" key="4">
    <source>
        <dbReference type="Proteomes" id="UP000193648"/>
    </source>
</evidence>
<feature type="transmembrane region" description="Helical" evidence="2">
    <location>
        <begin position="237"/>
        <end position="257"/>
    </location>
</feature>
<organism evidence="3 4">
    <name type="scientific">Lobosporangium transversale</name>
    <dbReference type="NCBI Taxonomy" id="64571"/>
    <lineage>
        <taxon>Eukaryota</taxon>
        <taxon>Fungi</taxon>
        <taxon>Fungi incertae sedis</taxon>
        <taxon>Mucoromycota</taxon>
        <taxon>Mortierellomycotina</taxon>
        <taxon>Mortierellomycetes</taxon>
        <taxon>Mortierellales</taxon>
        <taxon>Mortierellaceae</taxon>
        <taxon>Lobosporangium</taxon>
    </lineage>
</organism>
<dbReference type="EMBL" id="MCFF01000018">
    <property type="protein sequence ID" value="ORZ16077.1"/>
    <property type="molecule type" value="Genomic_DNA"/>
</dbReference>
<feature type="compositionally biased region" description="Acidic residues" evidence="1">
    <location>
        <begin position="15"/>
        <end position="24"/>
    </location>
</feature>
<evidence type="ECO:0000313" key="3">
    <source>
        <dbReference type="EMBL" id="ORZ16077.1"/>
    </source>
</evidence>
<protein>
    <submittedName>
        <fullName evidence="3">Uncharacterized protein</fullName>
    </submittedName>
</protein>
<keyword evidence="2" id="KW-1133">Transmembrane helix</keyword>
<dbReference type="InParanoid" id="A0A1Y2GMZ3"/>
<accession>A0A1Y2GMZ3</accession>
<comment type="caution">
    <text evidence="3">The sequence shown here is derived from an EMBL/GenBank/DDBJ whole genome shotgun (WGS) entry which is preliminary data.</text>
</comment>
<keyword evidence="4" id="KW-1185">Reference proteome</keyword>
<sequence length="380" mass="43229">MHGGIYRMYSSPYETTEETSDGEEPQIVTVDENKQKWSQMSFKLAVNSSAYTFIMSVKTRCIGDSKVLVHCVCQTSFNRVFSLWRHARSACPLIQATFAKILDTSEDYVSEACKISFVGSEKLATVTIPAKITTVTTPTTLATVTTPATLTTSTTPPVTLSAPVNRAARANLASLAAEEGTFISSKKLDTLIEYMEKQNKYMENQNKYMEEQKKSTSEIKNLLKAIVDLQKGSDGNIVYINLFFFLLFSFLLMITLIKTDYIDIKKRVNVGSVERAAIRAERTNIYSYLDKGQTAQKVIGKLSDEISFSTRDRFQLRDKIEKFSDQRTGENQGLQRQLIRLKEDMDYLYEHLKIDQPSNKRIRTKYEPETPDISFENDQE</sequence>
<feature type="region of interest" description="Disordered" evidence="1">
    <location>
        <begin position="1"/>
        <end position="25"/>
    </location>
</feature>
<gene>
    <name evidence="3" type="ORF">BCR41DRAFT_59950</name>
</gene>
<dbReference type="Proteomes" id="UP000193648">
    <property type="component" value="Unassembled WGS sequence"/>
</dbReference>
<feature type="region of interest" description="Disordered" evidence="1">
    <location>
        <begin position="360"/>
        <end position="380"/>
    </location>
</feature>
<dbReference type="GeneID" id="33572771"/>
<dbReference type="AlphaFoldDB" id="A0A1Y2GMZ3"/>